<dbReference type="RefSeq" id="WP_021285103.1">
    <property type="nucleotide sequence ID" value="NZ_JAGGLL010000023.1"/>
</dbReference>
<evidence type="ECO:0000256" key="3">
    <source>
        <dbReference type="ARBA" id="ARBA00022741"/>
    </source>
</evidence>
<organism evidence="7 8">
    <name type="scientific">Clostridium punense</name>
    <dbReference type="NCBI Taxonomy" id="1054297"/>
    <lineage>
        <taxon>Bacteria</taxon>
        <taxon>Bacillati</taxon>
        <taxon>Bacillota</taxon>
        <taxon>Clostridia</taxon>
        <taxon>Eubacteriales</taxon>
        <taxon>Clostridiaceae</taxon>
        <taxon>Clostridium</taxon>
    </lineage>
</organism>
<feature type="domain" description="Glutathionylspermidine synthase pre-ATP-grasp-like" evidence="6">
    <location>
        <begin position="88"/>
        <end position="405"/>
    </location>
</feature>
<keyword evidence="5" id="KW-0460">Magnesium</keyword>
<evidence type="ECO:0000313" key="7">
    <source>
        <dbReference type="EMBL" id="MBP2023125.1"/>
    </source>
</evidence>
<name>A0ABS4K5S3_9CLOT</name>
<comment type="caution">
    <text evidence="7">The sequence shown here is derived from an EMBL/GenBank/DDBJ whole genome shotgun (WGS) entry which is preliminary data.</text>
</comment>
<dbReference type="InterPro" id="IPR005494">
    <property type="entry name" value="GSPS_pre-ATP-grasp-like_dom"/>
</dbReference>
<keyword evidence="4" id="KW-0067">ATP-binding</keyword>
<keyword evidence="2" id="KW-0479">Metal-binding</keyword>
<dbReference type="Proteomes" id="UP001519308">
    <property type="component" value="Unassembled WGS sequence"/>
</dbReference>
<evidence type="ECO:0000313" key="8">
    <source>
        <dbReference type="Proteomes" id="UP001519308"/>
    </source>
</evidence>
<evidence type="ECO:0000259" key="6">
    <source>
        <dbReference type="Pfam" id="PF03738"/>
    </source>
</evidence>
<dbReference type="EMBL" id="JAGGLL010000023">
    <property type="protein sequence ID" value="MBP2023125.1"/>
    <property type="molecule type" value="Genomic_DNA"/>
</dbReference>
<gene>
    <name evidence="7" type="ORF">J2Z44_002959</name>
</gene>
<dbReference type="Gene3D" id="3.30.1490.270">
    <property type="match status" value="1"/>
</dbReference>
<evidence type="ECO:0000256" key="4">
    <source>
        <dbReference type="ARBA" id="ARBA00022840"/>
    </source>
</evidence>
<evidence type="ECO:0000256" key="2">
    <source>
        <dbReference type="ARBA" id="ARBA00022723"/>
    </source>
</evidence>
<dbReference type="Pfam" id="PF03738">
    <property type="entry name" value="GSP_synth"/>
    <property type="match status" value="2"/>
</dbReference>
<reference evidence="7 8" key="1">
    <citation type="submission" date="2021-03" db="EMBL/GenBank/DDBJ databases">
        <title>Genomic Encyclopedia of Type Strains, Phase IV (KMG-IV): sequencing the most valuable type-strain genomes for metagenomic binning, comparative biology and taxonomic classification.</title>
        <authorList>
            <person name="Goeker M."/>
        </authorList>
    </citation>
    <scope>NUCLEOTIDE SEQUENCE [LARGE SCALE GENOMIC DNA]</scope>
    <source>
        <strain evidence="7 8">DSM 28650</strain>
    </source>
</reference>
<keyword evidence="8" id="KW-1185">Reference proteome</keyword>
<protein>
    <submittedName>
        <fullName evidence="7">Glutathionylspermidine synthase</fullName>
    </submittedName>
</protein>
<feature type="domain" description="Glutathionylspermidine synthase pre-ATP-grasp-like" evidence="6">
    <location>
        <begin position="429"/>
        <end position="818"/>
    </location>
</feature>
<proteinExistence type="predicted"/>
<keyword evidence="3" id="KW-0547">Nucleotide-binding</keyword>
<keyword evidence="1" id="KW-0436">Ligase</keyword>
<sequence length="820" mass="95549">MIDQRKFTEEVLFNYYMVSNNSEERVHCQIPFYIEKTCYDDMVYYAEEVNKIALKVLKDINSTHKGFISYIDDFPFKEEILRLNCELSPLFWTRFDTFRDEDNRVFFAEFNYDKPCAQKEIALAGATDIKNNVNENFEEDFVRELKKIAEDLKGTEKKVNVAVLMDPCHYEEFHLAFYFNSLFKNSNIKIIEAGPKNFSVRDNKVYAFEEIEVQIILRLFPTEYLYEVNDFKEILQCFENGTVSLINDPRVIAIQAKSFFAYLWELVEEDSPCLSKEEREIIRKSIPYTVIFTKDKYEEVLKNKDKYVVKASFGRYSGEVYIGKLYTVEQWEKQIQEVLNSNKLHILQQVINIKEEYTYYVDKNNMNVPIKAYGNFGAYIIKDTLAGLCVRWSSDFLTDNSSTWMCPIGIKPSRAHMKYYEGQDRKALWDKVIERATFEYNFTGAYDNTQEYISLDSFILDRSTYEELQQASIEFCKILDKTSQVIKGNLHMFSELLGIPEGLSNLVLNSETEEFCAIGRIDFAFDNDGRLKIFEFNSETPAGLVESIGISSIIKEELNLHYEDPNSSFKEDIKNILHKILGDFSKKKVIKNIGFVSSSYYEDLYTTNIISKLCKELGEYNIITGNIYDLEVIDDKLYLYGTPLDAIYRYFPLDWFEAEEELKPCIKALNKNTFVINPTHTLITQSKAMFAVIYELMGKGFYTVEEEEFIARYIPYTCLEPNEDLSRDCIVKPYLSREGKGVILSYEGIEKDIEDVIFQDRVNISPVEINKHSYLKKEKAYGFPVVGVYVTGMKPSGIYTRIGDFVTNSSAKFMGTYIKE</sequence>
<evidence type="ECO:0000256" key="1">
    <source>
        <dbReference type="ARBA" id="ARBA00022598"/>
    </source>
</evidence>
<accession>A0ABS4K5S3</accession>
<dbReference type="SUPFAM" id="SSF56059">
    <property type="entry name" value="Glutathione synthetase ATP-binding domain-like"/>
    <property type="match status" value="2"/>
</dbReference>
<evidence type="ECO:0000256" key="5">
    <source>
        <dbReference type="ARBA" id="ARBA00022842"/>
    </source>
</evidence>